<sequence length="364" mass="38971">MKLTLEDMTDLARGSAFLGTGGGGDPYAGRLFAENMIRLHGAPELVHPRDIPDDANVFIFGMIGAPTVLIEKLMNGAECDLAIDTMEKMTGRKADYIISAEIGGLNSVIPVAMAARRGLPVVDADGMGRAFPEIQMTTFNVYGVPISPIVIVNDHLESVVINANNAKSGEGFARAVAIQMGLAAMLSAYPMTGKQVKETAVHGTLGLACGIGKAIVRGRHEGDPVDALLAYLRTTDYYNKCAVLFDGKVVDLLRETTGGFSVGRCLFEALDGSGRRMEVKFQNEHLIARDENGVKTIVPDLICMVDRETAEPITTEALKYGQRLKVIGVSAAPAMRTPEALACFGPHAFGLSEPFQPIEELMSL</sequence>
<protein>
    <submittedName>
        <fullName evidence="3">DUF917 domain-containing protein</fullName>
    </submittedName>
</protein>
<dbReference type="InterPro" id="IPR027479">
    <property type="entry name" value="S-Me-THD_N_sf"/>
</dbReference>
<dbReference type="Pfam" id="PF20906">
    <property type="entry name" value="S-Me-THD_C"/>
    <property type="match status" value="1"/>
</dbReference>
<dbReference type="RefSeq" id="WP_274943723.1">
    <property type="nucleotide sequence ID" value="NZ_JANWOI010000003.1"/>
</dbReference>
<proteinExistence type="predicted"/>
<dbReference type="SUPFAM" id="SSF160991">
    <property type="entry name" value="CV3147-like"/>
    <property type="match status" value="1"/>
</dbReference>
<evidence type="ECO:0000259" key="2">
    <source>
        <dbReference type="Pfam" id="PF20906"/>
    </source>
</evidence>
<dbReference type="EMBL" id="JANWOI010000003">
    <property type="protein sequence ID" value="MDA5194016.1"/>
    <property type="molecule type" value="Genomic_DNA"/>
</dbReference>
<feature type="domain" description="S-Me-THD N-terminal" evidence="1">
    <location>
        <begin position="6"/>
        <end position="162"/>
    </location>
</feature>
<name>A0A9X3TXX0_9PROT</name>
<reference evidence="3" key="2">
    <citation type="journal article" date="2023" name="Syst. Appl. Microbiol.">
        <title>Govania unica gen. nov., sp. nov., a rare biosphere bacterium that represents a novel family in the class Alphaproteobacteria.</title>
        <authorList>
            <person name="Vandamme P."/>
            <person name="Peeters C."/>
            <person name="Hettiarachchi A."/>
            <person name="Cnockaert M."/>
            <person name="Carlier A."/>
        </authorList>
    </citation>
    <scope>NUCLEOTIDE SEQUENCE</scope>
    <source>
        <strain evidence="3">LMG 31809</strain>
    </source>
</reference>
<dbReference type="Proteomes" id="UP001141619">
    <property type="component" value="Unassembled WGS sequence"/>
</dbReference>
<dbReference type="InterPro" id="IPR024071">
    <property type="entry name" value="S-Me-THD_C_sf"/>
</dbReference>
<dbReference type="InterPro" id="IPR048350">
    <property type="entry name" value="S-Me-THD-like_C"/>
</dbReference>
<comment type="caution">
    <text evidence="3">The sequence shown here is derived from an EMBL/GenBank/DDBJ whole genome shotgun (WGS) entry which is preliminary data.</text>
</comment>
<gene>
    <name evidence="3" type="ORF">NYP16_08650</name>
</gene>
<dbReference type="Gene3D" id="3.40.1610.10">
    <property type="entry name" value="CV3147-like domain"/>
    <property type="match status" value="1"/>
</dbReference>
<evidence type="ECO:0000259" key="1">
    <source>
        <dbReference type="Pfam" id="PF06032"/>
    </source>
</evidence>
<dbReference type="Pfam" id="PF06032">
    <property type="entry name" value="S-Me-THD_N"/>
    <property type="match status" value="1"/>
</dbReference>
<evidence type="ECO:0000313" key="3">
    <source>
        <dbReference type="EMBL" id="MDA5194016.1"/>
    </source>
</evidence>
<accession>A0A9X3TXX0</accession>
<dbReference type="Gene3D" id="2.40.390.10">
    <property type="entry name" value="CV3147-like"/>
    <property type="match status" value="1"/>
</dbReference>
<organism evidence="3 4">
    <name type="scientific">Govanella unica</name>
    <dbReference type="NCBI Taxonomy" id="2975056"/>
    <lineage>
        <taxon>Bacteria</taxon>
        <taxon>Pseudomonadati</taxon>
        <taxon>Pseudomonadota</taxon>
        <taxon>Alphaproteobacteria</taxon>
        <taxon>Emcibacterales</taxon>
        <taxon>Govanellaceae</taxon>
        <taxon>Govanella</taxon>
    </lineage>
</organism>
<dbReference type="InterPro" id="IPR010318">
    <property type="entry name" value="S-Me-THD_N"/>
</dbReference>
<feature type="domain" description="S-Me-THD-like C-terminal" evidence="2">
    <location>
        <begin position="168"/>
        <end position="358"/>
    </location>
</feature>
<reference evidence="3" key="1">
    <citation type="submission" date="2022-08" db="EMBL/GenBank/DDBJ databases">
        <authorList>
            <person name="Vandamme P."/>
            <person name="Hettiarachchi A."/>
            <person name="Peeters C."/>
            <person name="Cnockaert M."/>
            <person name="Carlier A."/>
        </authorList>
    </citation>
    <scope>NUCLEOTIDE SEQUENCE</scope>
    <source>
        <strain evidence="3">LMG 31809</strain>
    </source>
</reference>
<evidence type="ECO:0000313" key="4">
    <source>
        <dbReference type="Proteomes" id="UP001141619"/>
    </source>
</evidence>
<keyword evidence="4" id="KW-1185">Reference proteome</keyword>
<dbReference type="AlphaFoldDB" id="A0A9X3TXX0"/>